<organism evidence="3 4">
    <name type="scientific">Tetraparma gracilis</name>
    <dbReference type="NCBI Taxonomy" id="2962635"/>
    <lineage>
        <taxon>Eukaryota</taxon>
        <taxon>Sar</taxon>
        <taxon>Stramenopiles</taxon>
        <taxon>Ochrophyta</taxon>
        <taxon>Bolidophyceae</taxon>
        <taxon>Parmales</taxon>
        <taxon>Triparmaceae</taxon>
        <taxon>Tetraparma</taxon>
    </lineage>
</organism>
<dbReference type="Pfam" id="PF13855">
    <property type="entry name" value="LRR_8"/>
    <property type="match status" value="1"/>
</dbReference>
<reference evidence="3 4" key="1">
    <citation type="journal article" date="2023" name="Commun. Biol.">
        <title>Genome analysis of Parmales, the sister group of diatoms, reveals the evolutionary specialization of diatoms from phago-mixotrophs to photoautotrophs.</title>
        <authorList>
            <person name="Ban H."/>
            <person name="Sato S."/>
            <person name="Yoshikawa S."/>
            <person name="Yamada K."/>
            <person name="Nakamura Y."/>
            <person name="Ichinomiya M."/>
            <person name="Sato N."/>
            <person name="Blanc-Mathieu R."/>
            <person name="Endo H."/>
            <person name="Kuwata A."/>
            <person name="Ogata H."/>
        </authorList>
    </citation>
    <scope>NUCLEOTIDE SEQUENCE [LARGE SCALE GENOMIC DNA]</scope>
</reference>
<proteinExistence type="predicted"/>
<evidence type="ECO:0000313" key="4">
    <source>
        <dbReference type="Proteomes" id="UP001165060"/>
    </source>
</evidence>
<protein>
    <submittedName>
        <fullName evidence="3">Uncharacterized protein</fullName>
    </submittedName>
</protein>
<keyword evidence="1" id="KW-0433">Leucine-rich repeat</keyword>
<dbReference type="SUPFAM" id="SSF52058">
    <property type="entry name" value="L domain-like"/>
    <property type="match status" value="1"/>
</dbReference>
<sequence length="254" mass="27189">MLTKDLIKHVSGEYDLEIVQSLKLTSLELPAITSLESCTNLLHLNLSKNNIPAIGAGLKTLSSLISLDLSCNKLTMLNDSFFGLKSLTTLALEGNELSDVLDINNLDKVSATLTTLYFRSDINQPALSLSNPVVEKESYHDTVLRVLPNLRLLDGESVELRGIVAALGVGDEVQADPKFSVPLETEDWLAGADENGAGSANGSGGGSRSILKDASVLRSMDELHDVLGEVTADVGRAKVVLKAADQELTRLHLL</sequence>
<accession>A0ABQ6MII5</accession>
<dbReference type="InterPro" id="IPR032675">
    <property type="entry name" value="LRR_dom_sf"/>
</dbReference>
<keyword evidence="2" id="KW-0677">Repeat</keyword>
<gene>
    <name evidence="3" type="ORF">TeGR_g10782</name>
</gene>
<evidence type="ECO:0000256" key="2">
    <source>
        <dbReference type="ARBA" id="ARBA00022737"/>
    </source>
</evidence>
<keyword evidence="4" id="KW-1185">Reference proteome</keyword>
<dbReference type="PANTHER" id="PTHR18849:SF0">
    <property type="entry name" value="CILIA- AND FLAGELLA-ASSOCIATED PROTEIN 410-RELATED"/>
    <property type="match status" value="1"/>
</dbReference>
<dbReference type="PROSITE" id="PS51450">
    <property type="entry name" value="LRR"/>
    <property type="match status" value="1"/>
</dbReference>
<dbReference type="Gene3D" id="3.80.10.10">
    <property type="entry name" value="Ribonuclease Inhibitor"/>
    <property type="match status" value="1"/>
</dbReference>
<dbReference type="InterPro" id="IPR001611">
    <property type="entry name" value="Leu-rich_rpt"/>
</dbReference>
<evidence type="ECO:0000313" key="3">
    <source>
        <dbReference type="EMBL" id="GMI27161.1"/>
    </source>
</evidence>
<evidence type="ECO:0000256" key="1">
    <source>
        <dbReference type="ARBA" id="ARBA00022614"/>
    </source>
</evidence>
<comment type="caution">
    <text evidence="3">The sequence shown here is derived from an EMBL/GenBank/DDBJ whole genome shotgun (WGS) entry which is preliminary data.</text>
</comment>
<dbReference type="Proteomes" id="UP001165060">
    <property type="component" value="Unassembled WGS sequence"/>
</dbReference>
<dbReference type="PANTHER" id="PTHR18849">
    <property type="entry name" value="LEUCINE RICH REPEAT PROTEIN"/>
    <property type="match status" value="1"/>
</dbReference>
<dbReference type="EMBL" id="BRYB01004194">
    <property type="protein sequence ID" value="GMI27161.1"/>
    <property type="molecule type" value="Genomic_DNA"/>
</dbReference>
<name>A0ABQ6MII5_9STRA</name>